<dbReference type="InterPro" id="IPR036397">
    <property type="entry name" value="RNaseH_sf"/>
</dbReference>
<dbReference type="InterPro" id="IPR012337">
    <property type="entry name" value="RNaseH-like_sf"/>
</dbReference>
<sequence length="249" mass="28622">MDYQKPGPKQAQHAIMPTEKQALVDFVGREATTDYSFQMLALKGSEQGLFFMSASSVRLILQDTGLGDDRTGRRRLGAGTKPNRPEELTGPNQCWCWDLSYLKTDVLRVFWFLYVMLDEWSRKVIAWRVSRSLACDEALRLIDDAILAEYLLEAPENRMPVVVNDRGSQMKAKEVKQMFTDMGLTQTFSRPKTPNDNPFVESLLGTVKTAPVYPGWFPYDDESVVQGYFGKYFPWYNNEHYHSRIGYVT</sequence>
<dbReference type="PANTHER" id="PTHR46889:SF4">
    <property type="entry name" value="TRANSPOSASE INSO FOR INSERTION SEQUENCE ELEMENT IS911B-RELATED"/>
    <property type="match status" value="1"/>
</dbReference>
<comment type="caution">
    <text evidence="2">The sequence shown here is derived from an EMBL/GenBank/DDBJ whole genome shotgun (WGS) entry which is preliminary data.</text>
</comment>
<dbReference type="Pfam" id="PF00665">
    <property type="entry name" value="rve"/>
    <property type="match status" value="1"/>
</dbReference>
<gene>
    <name evidence="2" type="ORF">S01H1_57398</name>
</gene>
<proteinExistence type="predicted"/>
<dbReference type="AlphaFoldDB" id="X0XMB5"/>
<organism evidence="2">
    <name type="scientific">marine sediment metagenome</name>
    <dbReference type="NCBI Taxonomy" id="412755"/>
    <lineage>
        <taxon>unclassified sequences</taxon>
        <taxon>metagenomes</taxon>
        <taxon>ecological metagenomes</taxon>
    </lineage>
</organism>
<evidence type="ECO:0000259" key="1">
    <source>
        <dbReference type="PROSITE" id="PS50994"/>
    </source>
</evidence>
<dbReference type="InterPro" id="IPR050900">
    <property type="entry name" value="Transposase_IS3/IS150/IS904"/>
</dbReference>
<feature type="non-terminal residue" evidence="2">
    <location>
        <position position="249"/>
    </location>
</feature>
<reference evidence="2" key="1">
    <citation type="journal article" date="2014" name="Front. Microbiol.">
        <title>High frequency of phylogenetically diverse reductive dehalogenase-homologous genes in deep subseafloor sedimentary metagenomes.</title>
        <authorList>
            <person name="Kawai M."/>
            <person name="Futagami T."/>
            <person name="Toyoda A."/>
            <person name="Takaki Y."/>
            <person name="Nishi S."/>
            <person name="Hori S."/>
            <person name="Arai W."/>
            <person name="Tsubouchi T."/>
            <person name="Morono Y."/>
            <person name="Uchiyama I."/>
            <person name="Ito T."/>
            <person name="Fujiyama A."/>
            <person name="Inagaki F."/>
            <person name="Takami H."/>
        </authorList>
    </citation>
    <scope>NUCLEOTIDE SEQUENCE</scope>
    <source>
        <strain evidence="2">Expedition CK06-06</strain>
    </source>
</reference>
<dbReference type="SUPFAM" id="SSF53098">
    <property type="entry name" value="Ribonuclease H-like"/>
    <property type="match status" value="1"/>
</dbReference>
<feature type="domain" description="Integrase catalytic" evidence="1">
    <location>
        <begin position="87"/>
        <end position="249"/>
    </location>
</feature>
<dbReference type="PROSITE" id="PS50994">
    <property type="entry name" value="INTEGRASE"/>
    <property type="match status" value="1"/>
</dbReference>
<evidence type="ECO:0000313" key="2">
    <source>
        <dbReference type="EMBL" id="GAG26101.1"/>
    </source>
</evidence>
<dbReference type="InterPro" id="IPR001584">
    <property type="entry name" value="Integrase_cat-core"/>
</dbReference>
<accession>X0XMB5</accession>
<dbReference type="GO" id="GO:0015074">
    <property type="term" value="P:DNA integration"/>
    <property type="evidence" value="ECO:0007669"/>
    <property type="project" value="InterPro"/>
</dbReference>
<dbReference type="GO" id="GO:0003676">
    <property type="term" value="F:nucleic acid binding"/>
    <property type="evidence" value="ECO:0007669"/>
    <property type="project" value="InterPro"/>
</dbReference>
<protein>
    <recommendedName>
        <fullName evidence="1">Integrase catalytic domain-containing protein</fullName>
    </recommendedName>
</protein>
<dbReference type="Gene3D" id="3.30.420.10">
    <property type="entry name" value="Ribonuclease H-like superfamily/Ribonuclease H"/>
    <property type="match status" value="1"/>
</dbReference>
<name>X0XMB5_9ZZZZ</name>
<dbReference type="EMBL" id="BARS01037430">
    <property type="protein sequence ID" value="GAG26101.1"/>
    <property type="molecule type" value="Genomic_DNA"/>
</dbReference>
<dbReference type="PANTHER" id="PTHR46889">
    <property type="entry name" value="TRANSPOSASE INSF FOR INSERTION SEQUENCE IS3B-RELATED"/>
    <property type="match status" value="1"/>
</dbReference>